<dbReference type="InterPro" id="IPR002569">
    <property type="entry name" value="Met_Sox_Rdtase_MsrA_dom"/>
</dbReference>
<dbReference type="GO" id="GO:0008113">
    <property type="term" value="F:peptide-methionine (S)-S-oxide reductase activity"/>
    <property type="evidence" value="ECO:0007669"/>
    <property type="project" value="UniProtKB-UniRule"/>
</dbReference>
<dbReference type="EC" id="1.8.4.11" evidence="4"/>
<dbReference type="PANTHER" id="PTHR43774">
    <property type="entry name" value="PEPTIDE METHIONINE SULFOXIDE REDUCTASE"/>
    <property type="match status" value="1"/>
</dbReference>
<dbReference type="NCBIfam" id="TIGR00401">
    <property type="entry name" value="msrA"/>
    <property type="match status" value="1"/>
</dbReference>
<dbReference type="Proteomes" id="UP000294887">
    <property type="component" value="Unassembled WGS sequence"/>
</dbReference>
<protein>
    <recommendedName>
        <fullName evidence="4">Peptide methionine sulfoxide reductase MsrA</fullName>
        <shortName evidence="4">Protein-methionine-S-oxide reductase</shortName>
        <ecNumber evidence="4">1.8.4.11</ecNumber>
    </recommendedName>
    <alternativeName>
        <fullName evidence="4">Peptide-methionine (S)-S-oxide reductase</fullName>
        <shortName evidence="4">Peptide Met(O) reductase</shortName>
    </alternativeName>
</protein>
<keyword evidence="8" id="KW-1185">Reference proteome</keyword>
<accession>A0A4V2P7T4</accession>
<dbReference type="HAMAP" id="MF_01401">
    <property type="entry name" value="MsrA"/>
    <property type="match status" value="1"/>
</dbReference>
<feature type="chain" id="PRO_5020974109" description="Peptide methionine sulfoxide reductase MsrA" evidence="5">
    <location>
        <begin position="35"/>
        <end position="208"/>
    </location>
</feature>
<organism evidence="7 8">
    <name type="scientific">Cocleimonas flava</name>
    <dbReference type="NCBI Taxonomy" id="634765"/>
    <lineage>
        <taxon>Bacteria</taxon>
        <taxon>Pseudomonadati</taxon>
        <taxon>Pseudomonadota</taxon>
        <taxon>Gammaproteobacteria</taxon>
        <taxon>Thiotrichales</taxon>
        <taxon>Thiotrichaceae</taxon>
        <taxon>Cocleimonas</taxon>
    </lineage>
</organism>
<evidence type="ECO:0000313" key="8">
    <source>
        <dbReference type="Proteomes" id="UP000294887"/>
    </source>
</evidence>
<dbReference type="InterPro" id="IPR036509">
    <property type="entry name" value="Met_Sox_Rdtase_MsrA_sf"/>
</dbReference>
<keyword evidence="5" id="KW-0732">Signal</keyword>
<comment type="function">
    <text evidence="4">Has an important function as a repair enzyme for proteins that have been inactivated by oxidation. Catalyzes the reversible oxidation-reduction of methionine sulfoxide in proteins to methionine.</text>
</comment>
<dbReference type="EMBL" id="SMFQ01000005">
    <property type="protein sequence ID" value="TCJ83065.1"/>
    <property type="molecule type" value="Genomic_DNA"/>
</dbReference>
<evidence type="ECO:0000256" key="4">
    <source>
        <dbReference type="HAMAP-Rule" id="MF_01401"/>
    </source>
</evidence>
<evidence type="ECO:0000256" key="2">
    <source>
        <dbReference type="ARBA" id="ARBA00047806"/>
    </source>
</evidence>
<feature type="signal peptide" evidence="5">
    <location>
        <begin position="1"/>
        <end position="34"/>
    </location>
</feature>
<keyword evidence="1 4" id="KW-0560">Oxidoreductase</keyword>
<comment type="similarity">
    <text evidence="4">Belongs to the MsrA Met sulfoxide reductase family.</text>
</comment>
<comment type="catalytic activity">
    <reaction evidence="2 4">
        <text>L-methionyl-[protein] + [thioredoxin]-disulfide + H2O = L-methionyl-(S)-S-oxide-[protein] + [thioredoxin]-dithiol</text>
        <dbReference type="Rhea" id="RHEA:14217"/>
        <dbReference type="Rhea" id="RHEA-COMP:10698"/>
        <dbReference type="Rhea" id="RHEA-COMP:10700"/>
        <dbReference type="Rhea" id="RHEA-COMP:12313"/>
        <dbReference type="Rhea" id="RHEA-COMP:12315"/>
        <dbReference type="ChEBI" id="CHEBI:15377"/>
        <dbReference type="ChEBI" id="CHEBI:16044"/>
        <dbReference type="ChEBI" id="CHEBI:29950"/>
        <dbReference type="ChEBI" id="CHEBI:44120"/>
        <dbReference type="ChEBI" id="CHEBI:50058"/>
        <dbReference type="EC" id="1.8.4.11"/>
    </reaction>
</comment>
<dbReference type="RefSeq" id="WP_131907552.1">
    <property type="nucleotide sequence ID" value="NZ_BAAAFU010000007.1"/>
</dbReference>
<dbReference type="Pfam" id="PF01625">
    <property type="entry name" value="PMSR"/>
    <property type="match status" value="1"/>
</dbReference>
<name>A0A4V2P7T4_9GAMM</name>
<comment type="caution">
    <text evidence="7">The sequence shown here is derived from an EMBL/GenBank/DDBJ whole genome shotgun (WGS) entry which is preliminary data.</text>
</comment>
<feature type="domain" description="Peptide methionine sulphoxide reductase MsrA" evidence="6">
    <location>
        <begin position="37"/>
        <end position="186"/>
    </location>
</feature>
<sequence length="208" mass="23318">MKKTLGALIPRLALSTTLAATLALSIFGTSSAFADKTVLAGGCFWCMESDFEKLKGVTDVVSGFSGGTSQNPTYNGDHAGHYEVVEITYDPKIVSYKEILDYYWVNIDPFDARGQFCDKGSEYLSAIFVANEAEKKIAEESKKNIQAQFASQKIVTPILNASTFWPIKGKESYHQDYYKKSPVKYKYYRYSCGRDKRLKSIWGDKATQ</sequence>
<reference evidence="7 8" key="1">
    <citation type="submission" date="2019-03" db="EMBL/GenBank/DDBJ databases">
        <title>Genomic Encyclopedia of Type Strains, Phase IV (KMG-IV): sequencing the most valuable type-strain genomes for metagenomic binning, comparative biology and taxonomic classification.</title>
        <authorList>
            <person name="Goeker M."/>
        </authorList>
    </citation>
    <scope>NUCLEOTIDE SEQUENCE [LARGE SCALE GENOMIC DNA]</scope>
    <source>
        <strain evidence="7 8">DSM 24830</strain>
    </source>
</reference>
<dbReference type="PANTHER" id="PTHR43774:SF1">
    <property type="entry name" value="PEPTIDE METHIONINE SULFOXIDE REDUCTASE MSRA 2"/>
    <property type="match status" value="1"/>
</dbReference>
<dbReference type="SUPFAM" id="SSF55068">
    <property type="entry name" value="Peptide methionine sulfoxide reductase"/>
    <property type="match status" value="1"/>
</dbReference>
<evidence type="ECO:0000259" key="6">
    <source>
        <dbReference type="Pfam" id="PF01625"/>
    </source>
</evidence>
<dbReference type="Gene3D" id="3.30.1060.10">
    <property type="entry name" value="Peptide methionine sulphoxide reductase MsrA"/>
    <property type="match status" value="1"/>
</dbReference>
<evidence type="ECO:0000256" key="1">
    <source>
        <dbReference type="ARBA" id="ARBA00023002"/>
    </source>
</evidence>
<comment type="catalytic activity">
    <reaction evidence="3 4">
        <text>[thioredoxin]-disulfide + L-methionine + H2O = L-methionine (S)-S-oxide + [thioredoxin]-dithiol</text>
        <dbReference type="Rhea" id="RHEA:19993"/>
        <dbReference type="Rhea" id="RHEA-COMP:10698"/>
        <dbReference type="Rhea" id="RHEA-COMP:10700"/>
        <dbReference type="ChEBI" id="CHEBI:15377"/>
        <dbReference type="ChEBI" id="CHEBI:29950"/>
        <dbReference type="ChEBI" id="CHEBI:50058"/>
        <dbReference type="ChEBI" id="CHEBI:57844"/>
        <dbReference type="ChEBI" id="CHEBI:58772"/>
        <dbReference type="EC" id="1.8.4.11"/>
    </reaction>
</comment>
<feature type="active site" evidence="4">
    <location>
        <position position="43"/>
    </location>
</feature>
<proteinExistence type="inferred from homology"/>
<dbReference type="GO" id="GO:0033744">
    <property type="term" value="F:L-methionine:thioredoxin-disulfide S-oxidoreductase activity"/>
    <property type="evidence" value="ECO:0007669"/>
    <property type="project" value="RHEA"/>
</dbReference>
<dbReference type="AlphaFoldDB" id="A0A4V2P7T4"/>
<evidence type="ECO:0000256" key="3">
    <source>
        <dbReference type="ARBA" id="ARBA00048782"/>
    </source>
</evidence>
<gene>
    <name evidence="4" type="primary">msrA</name>
    <name evidence="7" type="ORF">EV695_3803</name>
</gene>
<evidence type="ECO:0000313" key="7">
    <source>
        <dbReference type="EMBL" id="TCJ83065.1"/>
    </source>
</evidence>
<evidence type="ECO:0000256" key="5">
    <source>
        <dbReference type="SAM" id="SignalP"/>
    </source>
</evidence>
<dbReference type="OrthoDB" id="4174719at2"/>